<dbReference type="Proteomes" id="UP000245125">
    <property type="component" value="Unassembled WGS sequence"/>
</dbReference>
<dbReference type="AlphaFoldDB" id="A0A2U3QE04"/>
<organism evidence="2 3">
    <name type="scientific">Candidatus Sulfobium mesophilum</name>
    <dbReference type="NCBI Taxonomy" id="2016548"/>
    <lineage>
        <taxon>Bacteria</taxon>
        <taxon>Pseudomonadati</taxon>
        <taxon>Nitrospirota</taxon>
        <taxon>Nitrospiria</taxon>
        <taxon>Nitrospirales</taxon>
        <taxon>Nitrospiraceae</taxon>
        <taxon>Candidatus Sulfobium</taxon>
    </lineage>
</organism>
<dbReference type="Gene3D" id="3.90.25.10">
    <property type="entry name" value="UDP-galactose 4-epimerase, domain 1"/>
    <property type="match status" value="1"/>
</dbReference>
<evidence type="ECO:0000259" key="1">
    <source>
        <dbReference type="Pfam" id="PF05368"/>
    </source>
</evidence>
<dbReference type="SUPFAM" id="SSF51735">
    <property type="entry name" value="NAD(P)-binding Rossmann-fold domains"/>
    <property type="match status" value="1"/>
</dbReference>
<accession>A0A2U3QE04</accession>
<evidence type="ECO:0000313" key="2">
    <source>
        <dbReference type="EMBL" id="SPP99614.1"/>
    </source>
</evidence>
<dbReference type="PANTHER" id="PTHR43162">
    <property type="match status" value="1"/>
</dbReference>
<dbReference type="EC" id="1.7.-.-" evidence="2"/>
<name>A0A2U3QE04_9BACT</name>
<keyword evidence="3" id="KW-1185">Reference proteome</keyword>
<protein>
    <submittedName>
        <fullName evidence="2">NAD(P)H azoreductase AzoB</fullName>
        <ecNumber evidence="2">1.7.-.-</ecNumber>
    </submittedName>
</protein>
<gene>
    <name evidence="2" type="primary">azoB</name>
    <name evidence="2" type="ORF">NBG4_1000006</name>
</gene>
<dbReference type="GO" id="GO:0016491">
    <property type="term" value="F:oxidoreductase activity"/>
    <property type="evidence" value="ECO:0007669"/>
    <property type="project" value="UniProtKB-KW"/>
</dbReference>
<sequence length="287" mass="31687">MKILVIGGTGTVGSQVVRELLAREVVVQVLTRSQEKAKGLPTGVEAVIGDLLNPDTVRSVFKGVDGVFMLLAVSTSETHEGLIALNGMRMSEIKHIAYMSVHNLEKGLYLPHIGSKLAIESGLKISGIPYTILRPNNFFQNDYWFRDAMIKHGVYPQPIGDVGVSRVDVRDIAEAAAIALTTPGHEGQTYNIVGPHAHTGKSTAEVWSRALDKTIAYGGNDLNAWEQQSLQLLPAWMAFDFRLMYSFFQDKGFMATQSDIERQTNLLGHAPRSFEVFAMETARIWRA</sequence>
<dbReference type="InterPro" id="IPR008030">
    <property type="entry name" value="NmrA-like"/>
</dbReference>
<feature type="domain" description="NmrA-like" evidence="1">
    <location>
        <begin position="2"/>
        <end position="254"/>
    </location>
</feature>
<proteinExistence type="predicted"/>
<keyword evidence="2" id="KW-0560">Oxidoreductase</keyword>
<reference evidence="3" key="1">
    <citation type="submission" date="2018-03" db="EMBL/GenBank/DDBJ databases">
        <authorList>
            <person name="Zecchin S."/>
        </authorList>
    </citation>
    <scope>NUCLEOTIDE SEQUENCE [LARGE SCALE GENOMIC DNA]</scope>
</reference>
<dbReference type="OrthoDB" id="7771794at2"/>
<dbReference type="Pfam" id="PF05368">
    <property type="entry name" value="NmrA"/>
    <property type="match status" value="1"/>
</dbReference>
<dbReference type="InterPro" id="IPR051604">
    <property type="entry name" value="Ergot_Alk_Oxidoreductase"/>
</dbReference>
<evidence type="ECO:0000313" key="3">
    <source>
        <dbReference type="Proteomes" id="UP000245125"/>
    </source>
</evidence>
<dbReference type="PANTHER" id="PTHR43162:SF1">
    <property type="entry name" value="PRESTALK A DIFFERENTIATION PROTEIN A"/>
    <property type="match status" value="1"/>
</dbReference>
<dbReference type="EMBL" id="OUUY01000003">
    <property type="protein sequence ID" value="SPP99614.1"/>
    <property type="molecule type" value="Genomic_DNA"/>
</dbReference>
<dbReference type="Gene3D" id="3.40.50.720">
    <property type="entry name" value="NAD(P)-binding Rossmann-like Domain"/>
    <property type="match status" value="1"/>
</dbReference>
<dbReference type="InterPro" id="IPR036291">
    <property type="entry name" value="NAD(P)-bd_dom_sf"/>
</dbReference>